<reference evidence="7" key="1">
    <citation type="submission" date="2022-09" db="EMBL/GenBank/DDBJ databases">
        <title>Complete Genomes of Fervidibacillus albus and Fervidibacillus halotolerans isolated from tidal flat sediments.</title>
        <authorList>
            <person name="Kwon K.K."/>
            <person name="Yang S.-H."/>
            <person name="Park M.J."/>
            <person name="Oh H.-M."/>
        </authorList>
    </citation>
    <scope>NUCLEOTIDE SEQUENCE</scope>
    <source>
        <strain evidence="7">MEBiC13591</strain>
    </source>
</reference>
<evidence type="ECO:0000256" key="2">
    <source>
        <dbReference type="ARBA" id="ARBA00023002"/>
    </source>
</evidence>
<dbReference type="SUPFAM" id="SSF51735">
    <property type="entry name" value="NAD(P)-binding Rossmann-fold domains"/>
    <property type="match status" value="1"/>
</dbReference>
<dbReference type="InterPro" id="IPR013328">
    <property type="entry name" value="6PGD_dom2"/>
</dbReference>
<evidence type="ECO:0000259" key="6">
    <source>
        <dbReference type="Pfam" id="PF14833"/>
    </source>
</evidence>
<gene>
    <name evidence="7" type="ORF">OE104_10450</name>
</gene>
<proteinExistence type="inferred from homology"/>
<dbReference type="Proteomes" id="UP001164718">
    <property type="component" value="Chromosome"/>
</dbReference>
<evidence type="ECO:0000256" key="3">
    <source>
        <dbReference type="ARBA" id="ARBA00023027"/>
    </source>
</evidence>
<feature type="domain" description="6-phosphogluconate dehydrogenase NADP-binding" evidence="5">
    <location>
        <begin position="34"/>
        <end position="193"/>
    </location>
</feature>
<dbReference type="EMBL" id="CP106878">
    <property type="protein sequence ID" value="WAA09013.1"/>
    <property type="molecule type" value="Genomic_DNA"/>
</dbReference>
<keyword evidence="8" id="KW-1185">Reference proteome</keyword>
<comment type="similarity">
    <text evidence="1">Belongs to the HIBADH-related family.</text>
</comment>
<protein>
    <submittedName>
        <fullName evidence="7">NAD(P)-dependent oxidoreductase</fullName>
    </submittedName>
</protein>
<dbReference type="PIRSF" id="PIRSF000103">
    <property type="entry name" value="HIBADH"/>
    <property type="match status" value="1"/>
</dbReference>
<dbReference type="InterPro" id="IPR008927">
    <property type="entry name" value="6-PGluconate_DH-like_C_sf"/>
</dbReference>
<dbReference type="PANTHER" id="PTHR22981:SF7">
    <property type="entry name" value="3-HYDROXYISOBUTYRATE DEHYDROGENASE, MITOCHONDRIAL"/>
    <property type="match status" value="1"/>
</dbReference>
<dbReference type="InterPro" id="IPR036291">
    <property type="entry name" value="NAD(P)-bd_dom_sf"/>
</dbReference>
<sequence length="336" mass="37204">MDKLLFRIDVELDFLVKIELFSYKIIRKEVINMKIGFIGLGKMGSGLAKNLIRSGHQVYLYDLSKKAIERVKVIGGIEVNSPFEMAGQIEMLFTSLPLPNNLVDLLIKKDKLLSKMNPGAILIDVSTIDPKTARLIADEAALYNVDFLACPLGKGPAQAEEGIEPIFVGGNRNVYLKTKDILEQIGGKITYLGDVEQSTAFKLISNMVGMANLAVISEAIHLAKKAGIDEQQFKELMHDTGGDSAQLHIRAPLILNNSFEAMFSVKLAEKDVRLGVEMAKLLNFPAKFSELTLQHLQKADNLNFGNEDAASIYKTFPLVENKQMNENRNPTTSTSF</sequence>
<dbReference type="PANTHER" id="PTHR22981">
    <property type="entry name" value="3-HYDROXYISOBUTYRATE DEHYDROGENASE-RELATED"/>
    <property type="match status" value="1"/>
</dbReference>
<evidence type="ECO:0000313" key="7">
    <source>
        <dbReference type="EMBL" id="WAA09013.1"/>
    </source>
</evidence>
<dbReference type="InterPro" id="IPR029154">
    <property type="entry name" value="HIBADH-like_NADP-bd"/>
</dbReference>
<evidence type="ECO:0000313" key="8">
    <source>
        <dbReference type="Proteomes" id="UP001164718"/>
    </source>
</evidence>
<dbReference type="InterPro" id="IPR006115">
    <property type="entry name" value="6PGDH_NADP-bd"/>
</dbReference>
<feature type="active site" evidence="4">
    <location>
        <position position="202"/>
    </location>
</feature>
<dbReference type="GO" id="GO:0050661">
    <property type="term" value="F:NADP binding"/>
    <property type="evidence" value="ECO:0007669"/>
    <property type="project" value="InterPro"/>
</dbReference>
<dbReference type="AlphaFoldDB" id="A0A9E8LSX1"/>
<dbReference type="InterPro" id="IPR015815">
    <property type="entry name" value="HIBADH-related"/>
</dbReference>
<name>A0A9E8LSX1_9BACI</name>
<evidence type="ECO:0000259" key="5">
    <source>
        <dbReference type="Pfam" id="PF03446"/>
    </source>
</evidence>
<evidence type="ECO:0000256" key="1">
    <source>
        <dbReference type="ARBA" id="ARBA00009080"/>
    </source>
</evidence>
<feature type="domain" description="3-hydroxyisobutyrate dehydrogenase-like NAD-binding" evidence="6">
    <location>
        <begin position="199"/>
        <end position="314"/>
    </location>
</feature>
<organism evidence="7 8">
    <name type="scientific">Fervidibacillus albus</name>
    <dbReference type="NCBI Taxonomy" id="2980026"/>
    <lineage>
        <taxon>Bacteria</taxon>
        <taxon>Bacillati</taxon>
        <taxon>Bacillota</taxon>
        <taxon>Bacilli</taxon>
        <taxon>Bacillales</taxon>
        <taxon>Bacillaceae</taxon>
        <taxon>Fervidibacillus</taxon>
    </lineage>
</organism>
<dbReference type="Pfam" id="PF03446">
    <property type="entry name" value="NAD_binding_2"/>
    <property type="match status" value="1"/>
</dbReference>
<dbReference type="GO" id="GO:0016616">
    <property type="term" value="F:oxidoreductase activity, acting on the CH-OH group of donors, NAD or NADP as acceptor"/>
    <property type="evidence" value="ECO:0007669"/>
    <property type="project" value="TreeGrafter"/>
</dbReference>
<dbReference type="GO" id="GO:0051287">
    <property type="term" value="F:NAD binding"/>
    <property type="evidence" value="ECO:0007669"/>
    <property type="project" value="InterPro"/>
</dbReference>
<dbReference type="KEGG" id="faf:OE104_10450"/>
<dbReference type="Pfam" id="PF14833">
    <property type="entry name" value="NAD_binding_11"/>
    <property type="match status" value="1"/>
</dbReference>
<accession>A0A9E8LSX1</accession>
<evidence type="ECO:0000256" key="4">
    <source>
        <dbReference type="PIRSR" id="PIRSR000103-1"/>
    </source>
</evidence>
<keyword evidence="3" id="KW-0520">NAD</keyword>
<dbReference type="Gene3D" id="1.10.1040.10">
    <property type="entry name" value="N-(1-d-carboxylethyl)-l-norvaline Dehydrogenase, domain 2"/>
    <property type="match status" value="1"/>
</dbReference>
<keyword evidence="2" id="KW-0560">Oxidoreductase</keyword>
<dbReference type="RefSeq" id="WP_275416797.1">
    <property type="nucleotide sequence ID" value="NZ_CP106878.1"/>
</dbReference>
<dbReference type="SUPFAM" id="SSF48179">
    <property type="entry name" value="6-phosphogluconate dehydrogenase C-terminal domain-like"/>
    <property type="match status" value="1"/>
</dbReference>
<dbReference type="Gene3D" id="3.40.50.720">
    <property type="entry name" value="NAD(P)-binding Rossmann-like Domain"/>
    <property type="match status" value="1"/>
</dbReference>